<evidence type="ECO:0000313" key="3">
    <source>
        <dbReference type="Proteomes" id="UP000266234"/>
    </source>
</evidence>
<evidence type="ECO:0000313" key="2">
    <source>
        <dbReference type="EMBL" id="RGP61666.1"/>
    </source>
</evidence>
<gene>
    <name evidence="2" type="ORF">FLONG3_10452</name>
</gene>
<evidence type="ECO:0000256" key="1">
    <source>
        <dbReference type="SAM" id="Coils"/>
    </source>
</evidence>
<comment type="caution">
    <text evidence="2">The sequence shown here is derived from an EMBL/GenBank/DDBJ whole genome shotgun (WGS) entry which is preliminary data.</text>
</comment>
<dbReference type="AlphaFoldDB" id="A0A395RNF0"/>
<feature type="coiled-coil region" evidence="1">
    <location>
        <begin position="100"/>
        <end position="208"/>
    </location>
</feature>
<reference evidence="2 3" key="1">
    <citation type="journal article" date="2018" name="PLoS Pathog.">
        <title>Evolution of structural diversity of trichothecenes, a family of toxins produced by plant pathogenic and entomopathogenic fungi.</title>
        <authorList>
            <person name="Proctor R.H."/>
            <person name="McCormick S.P."/>
            <person name="Kim H.S."/>
            <person name="Cardoza R.E."/>
            <person name="Stanley A.M."/>
            <person name="Lindo L."/>
            <person name="Kelly A."/>
            <person name="Brown D.W."/>
            <person name="Lee T."/>
            <person name="Vaughan M.M."/>
            <person name="Alexander N.J."/>
            <person name="Busman M."/>
            <person name="Gutierrez S."/>
        </authorList>
    </citation>
    <scope>NUCLEOTIDE SEQUENCE [LARGE SCALE GENOMIC DNA]</scope>
    <source>
        <strain evidence="2 3">NRRL 20695</strain>
    </source>
</reference>
<dbReference type="OrthoDB" id="10408802at2759"/>
<sequence>MSLSSGKEPPENLDELASLCLCGYHQGQVQEVVQRWKLYIRNATEHHENLVRSSSDMEWISKWARQIEQLSNKCKENHIAVLTLALKDEAATCSAQKSSIESLRQKCNLLESQLSSKEKSNASTLSDTNARLSVMGESIKTLELECQAYKTKNLDLLNDKKQLQGKVEECSNELQTLRMEDSKTKHEITDLQATIKNLRQAAEASARKEENMRLALLEATENNHTMTLKLEASIKSFTDLQANCDQKKSEIEQLEGAISTLETSNLKLRHSIDACWLHRLSYWLKKFIQSFKFKSPWALHLHGRYTSS</sequence>
<dbReference type="Proteomes" id="UP000266234">
    <property type="component" value="Unassembled WGS sequence"/>
</dbReference>
<dbReference type="EMBL" id="PXOG01000306">
    <property type="protein sequence ID" value="RGP61666.1"/>
    <property type="molecule type" value="Genomic_DNA"/>
</dbReference>
<keyword evidence="1" id="KW-0175">Coiled coil</keyword>
<proteinExistence type="predicted"/>
<accession>A0A395RNF0</accession>
<name>A0A395RNF0_9HYPO</name>
<feature type="coiled-coil region" evidence="1">
    <location>
        <begin position="237"/>
        <end position="264"/>
    </location>
</feature>
<organism evidence="2 3">
    <name type="scientific">Fusarium longipes</name>
    <dbReference type="NCBI Taxonomy" id="694270"/>
    <lineage>
        <taxon>Eukaryota</taxon>
        <taxon>Fungi</taxon>
        <taxon>Dikarya</taxon>
        <taxon>Ascomycota</taxon>
        <taxon>Pezizomycotina</taxon>
        <taxon>Sordariomycetes</taxon>
        <taxon>Hypocreomycetidae</taxon>
        <taxon>Hypocreales</taxon>
        <taxon>Nectriaceae</taxon>
        <taxon>Fusarium</taxon>
    </lineage>
</organism>
<dbReference type="Gene3D" id="1.10.287.1490">
    <property type="match status" value="1"/>
</dbReference>
<protein>
    <submittedName>
        <fullName evidence="2">Uncharacterized protein</fullName>
    </submittedName>
</protein>
<keyword evidence="3" id="KW-1185">Reference proteome</keyword>